<sequence length="162" mass="18741">MKINKKSILLISAIVSIIITTLVINNLKIHSTQIPAQIAKKSINLTGAIEFPGLYVITKDENLKNLLFRAKVLHIADFKKIDYKTEIFKLSSLYIPFDLTKKIHYSYIKSTDFFIQIKIRKKQAELLFNYFKDNKTPKWSDIENIYGIGKVALKTLQDHILI</sequence>
<proteinExistence type="predicted"/>
<protein>
    <submittedName>
        <fullName evidence="2">Uncharacterized protein</fullName>
    </submittedName>
</protein>
<organism evidence="2 3">
    <name type="scientific">Mycoplasma miroungirhinis</name>
    <dbReference type="NCBI Taxonomy" id="754516"/>
    <lineage>
        <taxon>Bacteria</taxon>
        <taxon>Bacillati</taxon>
        <taxon>Mycoplasmatota</taxon>
        <taxon>Mollicutes</taxon>
        <taxon>Mycoplasmataceae</taxon>
        <taxon>Mycoplasma</taxon>
    </lineage>
</organism>
<gene>
    <name evidence="2" type="ORF">HLA92_01415</name>
</gene>
<reference evidence="2 3" key="1">
    <citation type="submission" date="2020-05" db="EMBL/GenBank/DDBJ databases">
        <title>Novel Mycoplasma species detected in Mirounga angustirostris (northern elephant seal) from the USA.</title>
        <authorList>
            <person name="Volokhov D.V."/>
        </authorList>
    </citation>
    <scope>NUCLEOTIDE SEQUENCE [LARGE SCALE GENOMIC DNA]</scope>
    <source>
        <strain evidence="2 3">Mirounga ES2806-NAS</strain>
    </source>
</reference>
<dbReference type="Proteomes" id="UP000502118">
    <property type="component" value="Chromosome"/>
</dbReference>
<keyword evidence="1" id="KW-1133">Transmembrane helix</keyword>
<dbReference type="RefSeq" id="WP_171112808.1">
    <property type="nucleotide sequence ID" value="NZ_CP053097.1"/>
</dbReference>
<keyword evidence="1" id="KW-0812">Transmembrane</keyword>
<keyword evidence="3" id="KW-1185">Reference proteome</keyword>
<dbReference type="AlphaFoldDB" id="A0A6M4JI17"/>
<dbReference type="NCBIfam" id="NF045978">
    <property type="entry name" value="ComEA_MAG0490"/>
    <property type="match status" value="1"/>
</dbReference>
<feature type="transmembrane region" description="Helical" evidence="1">
    <location>
        <begin position="7"/>
        <end position="27"/>
    </location>
</feature>
<accession>A0A6M4JI17</accession>
<keyword evidence="1" id="KW-0472">Membrane</keyword>
<name>A0A6M4JI17_9MOLU</name>
<evidence type="ECO:0000313" key="2">
    <source>
        <dbReference type="EMBL" id="QJR44091.1"/>
    </source>
</evidence>
<dbReference type="KEGG" id="mmio:HLA92_01415"/>
<evidence type="ECO:0000256" key="1">
    <source>
        <dbReference type="SAM" id="Phobius"/>
    </source>
</evidence>
<dbReference type="EMBL" id="CP053097">
    <property type="protein sequence ID" value="QJR44091.1"/>
    <property type="molecule type" value="Genomic_DNA"/>
</dbReference>
<evidence type="ECO:0000313" key="3">
    <source>
        <dbReference type="Proteomes" id="UP000502118"/>
    </source>
</evidence>